<dbReference type="GO" id="GO:0003777">
    <property type="term" value="F:microtubule motor activity"/>
    <property type="evidence" value="ECO:0007669"/>
    <property type="project" value="InterPro"/>
</dbReference>
<name>A0A0L7LBV5_OPEBR</name>
<evidence type="ECO:0000256" key="1">
    <source>
        <dbReference type="ARBA" id="ARBA00004245"/>
    </source>
</evidence>
<keyword evidence="2" id="KW-0963">Cytoplasm</keyword>
<dbReference type="Gene3D" id="3.40.850.10">
    <property type="entry name" value="Kinesin motor domain"/>
    <property type="match status" value="1"/>
</dbReference>
<keyword evidence="5" id="KW-0175">Coiled coil</keyword>
<keyword evidence="6" id="KW-0206">Cytoskeleton</keyword>
<feature type="domain" description="Kinesin motor" evidence="8">
    <location>
        <begin position="25"/>
        <end position="112"/>
    </location>
</feature>
<keyword evidence="3" id="KW-0547">Nucleotide-binding</keyword>
<evidence type="ECO:0000256" key="2">
    <source>
        <dbReference type="ARBA" id="ARBA00022490"/>
    </source>
</evidence>
<evidence type="ECO:0000256" key="6">
    <source>
        <dbReference type="ARBA" id="ARBA00023212"/>
    </source>
</evidence>
<evidence type="ECO:0000256" key="4">
    <source>
        <dbReference type="ARBA" id="ARBA00022840"/>
    </source>
</evidence>
<dbReference type="PANTHER" id="PTHR47969:SF15">
    <property type="entry name" value="CHROMOSOME-ASSOCIATED KINESIN KIF4A-RELATED"/>
    <property type="match status" value="1"/>
</dbReference>
<dbReference type="GO" id="GO:0005875">
    <property type="term" value="C:microtubule associated complex"/>
    <property type="evidence" value="ECO:0007669"/>
    <property type="project" value="TreeGrafter"/>
</dbReference>
<organism evidence="9 10">
    <name type="scientific">Operophtera brumata</name>
    <name type="common">Winter moth</name>
    <name type="synonym">Phalaena brumata</name>
    <dbReference type="NCBI Taxonomy" id="104452"/>
    <lineage>
        <taxon>Eukaryota</taxon>
        <taxon>Metazoa</taxon>
        <taxon>Ecdysozoa</taxon>
        <taxon>Arthropoda</taxon>
        <taxon>Hexapoda</taxon>
        <taxon>Insecta</taxon>
        <taxon>Pterygota</taxon>
        <taxon>Neoptera</taxon>
        <taxon>Endopterygota</taxon>
        <taxon>Lepidoptera</taxon>
        <taxon>Glossata</taxon>
        <taxon>Ditrysia</taxon>
        <taxon>Geometroidea</taxon>
        <taxon>Geometridae</taxon>
        <taxon>Larentiinae</taxon>
        <taxon>Operophtera</taxon>
    </lineage>
</organism>
<comment type="caution">
    <text evidence="9">The sequence shown here is derived from an EMBL/GenBank/DDBJ whole genome shotgun (WGS) entry which is preliminary data.</text>
</comment>
<dbReference type="Pfam" id="PF00225">
    <property type="entry name" value="Kinesin"/>
    <property type="match status" value="1"/>
</dbReference>
<dbReference type="InterPro" id="IPR027640">
    <property type="entry name" value="Kinesin-like_fam"/>
</dbReference>
<comment type="subcellular location">
    <subcellularLocation>
        <location evidence="1">Cytoplasm</location>
        <location evidence="1">Cytoskeleton</location>
    </subcellularLocation>
</comment>
<keyword evidence="10" id="KW-1185">Reference proteome</keyword>
<proteinExistence type="inferred from homology"/>
<dbReference type="GO" id="GO:0007018">
    <property type="term" value="P:microtubule-based movement"/>
    <property type="evidence" value="ECO:0007669"/>
    <property type="project" value="InterPro"/>
</dbReference>
<dbReference type="Proteomes" id="UP000037510">
    <property type="component" value="Unassembled WGS sequence"/>
</dbReference>
<comment type="similarity">
    <text evidence="7">Belongs to the TRAFAC class myosin-kinesin ATPase superfamily. Kinesin family.</text>
</comment>
<evidence type="ECO:0000256" key="5">
    <source>
        <dbReference type="ARBA" id="ARBA00023054"/>
    </source>
</evidence>
<evidence type="ECO:0000256" key="7">
    <source>
        <dbReference type="PROSITE-ProRule" id="PRU00283"/>
    </source>
</evidence>
<comment type="caution">
    <text evidence="7">Lacks conserved residue(s) required for the propagation of feature annotation.</text>
</comment>
<sequence length="112" mass="12107">MPVFEALQIILLQIITEKQKKIQLISISLCRIRPQTPGEVVEGCGICARAGGAAGEGGVALGTERAFTFDYAFEPSVMQQEVYETSVRKLVEAALDGYNATVLAYGQVRLIS</sequence>
<gene>
    <name evidence="9" type="ORF">OBRU01_04072</name>
</gene>
<dbReference type="InterPro" id="IPR001752">
    <property type="entry name" value="Kinesin_motor_dom"/>
</dbReference>
<protein>
    <submittedName>
        <fullName evidence="9">Kinesin-like protein KIF21B</fullName>
    </submittedName>
</protein>
<evidence type="ECO:0000313" key="9">
    <source>
        <dbReference type="EMBL" id="KOB72681.1"/>
    </source>
</evidence>
<dbReference type="STRING" id="104452.A0A0L7LBV5"/>
<evidence type="ECO:0000259" key="8">
    <source>
        <dbReference type="PROSITE" id="PS50067"/>
    </source>
</evidence>
<dbReference type="InterPro" id="IPR027417">
    <property type="entry name" value="P-loop_NTPase"/>
</dbReference>
<dbReference type="PANTHER" id="PTHR47969">
    <property type="entry name" value="CHROMOSOME-ASSOCIATED KINESIN KIF4A-RELATED"/>
    <property type="match status" value="1"/>
</dbReference>
<dbReference type="GO" id="GO:0007052">
    <property type="term" value="P:mitotic spindle organization"/>
    <property type="evidence" value="ECO:0007669"/>
    <property type="project" value="TreeGrafter"/>
</dbReference>
<reference evidence="9 10" key="1">
    <citation type="journal article" date="2015" name="Genome Biol. Evol.">
        <title>The genome of winter moth (Operophtera brumata) provides a genomic perspective on sexual dimorphism and phenology.</title>
        <authorList>
            <person name="Derks M.F."/>
            <person name="Smit S."/>
            <person name="Salis L."/>
            <person name="Schijlen E."/>
            <person name="Bossers A."/>
            <person name="Mateman C."/>
            <person name="Pijl A.S."/>
            <person name="de Ridder D."/>
            <person name="Groenen M.A."/>
            <person name="Visser M.E."/>
            <person name="Megens H.J."/>
        </authorList>
    </citation>
    <scope>NUCLEOTIDE SEQUENCE [LARGE SCALE GENOMIC DNA]</scope>
    <source>
        <strain evidence="9">WM2013NL</strain>
        <tissue evidence="9">Head and thorax</tissue>
    </source>
</reference>
<dbReference type="EMBL" id="JTDY01001868">
    <property type="protein sequence ID" value="KOB72681.1"/>
    <property type="molecule type" value="Genomic_DNA"/>
</dbReference>
<evidence type="ECO:0000256" key="3">
    <source>
        <dbReference type="ARBA" id="ARBA00022741"/>
    </source>
</evidence>
<dbReference type="GO" id="GO:0005524">
    <property type="term" value="F:ATP binding"/>
    <property type="evidence" value="ECO:0007669"/>
    <property type="project" value="UniProtKB-KW"/>
</dbReference>
<dbReference type="GO" id="GO:0008017">
    <property type="term" value="F:microtubule binding"/>
    <property type="evidence" value="ECO:0007669"/>
    <property type="project" value="InterPro"/>
</dbReference>
<dbReference type="InterPro" id="IPR036961">
    <property type="entry name" value="Kinesin_motor_dom_sf"/>
</dbReference>
<evidence type="ECO:0000313" key="10">
    <source>
        <dbReference type="Proteomes" id="UP000037510"/>
    </source>
</evidence>
<keyword evidence="4" id="KW-0067">ATP-binding</keyword>
<dbReference type="AlphaFoldDB" id="A0A0L7LBV5"/>
<accession>A0A0L7LBV5</accession>
<dbReference type="GO" id="GO:0051231">
    <property type="term" value="P:spindle elongation"/>
    <property type="evidence" value="ECO:0007669"/>
    <property type="project" value="TreeGrafter"/>
</dbReference>
<dbReference type="OrthoDB" id="3176171at2759"/>
<dbReference type="PROSITE" id="PS50067">
    <property type="entry name" value="KINESIN_MOTOR_2"/>
    <property type="match status" value="1"/>
</dbReference>
<dbReference type="SUPFAM" id="SSF52540">
    <property type="entry name" value="P-loop containing nucleoside triphosphate hydrolases"/>
    <property type="match status" value="1"/>
</dbReference>